<dbReference type="Pfam" id="PF00431">
    <property type="entry name" value="CUB"/>
    <property type="match status" value="1"/>
</dbReference>
<dbReference type="SMART" id="SM00032">
    <property type="entry name" value="CCP"/>
    <property type="match status" value="2"/>
</dbReference>
<accession>A0A2G9SBX6</accession>
<keyword evidence="3 4" id="KW-1015">Disulfide bond</keyword>
<dbReference type="Gene3D" id="2.10.70.10">
    <property type="entry name" value="Complement Module, domain 1"/>
    <property type="match status" value="2"/>
</dbReference>
<organism evidence="6">
    <name type="scientific">Aquarana catesbeiana</name>
    <name type="common">American bullfrog</name>
    <name type="synonym">Rana catesbeiana</name>
    <dbReference type="NCBI Taxonomy" id="8400"/>
    <lineage>
        <taxon>Eukaryota</taxon>
        <taxon>Metazoa</taxon>
        <taxon>Chordata</taxon>
        <taxon>Craniata</taxon>
        <taxon>Vertebrata</taxon>
        <taxon>Euteleostomi</taxon>
        <taxon>Amphibia</taxon>
        <taxon>Batrachia</taxon>
        <taxon>Anura</taxon>
        <taxon>Neobatrachia</taxon>
        <taxon>Ranoidea</taxon>
        <taxon>Ranidae</taxon>
        <taxon>Aquarana</taxon>
    </lineage>
</organism>
<dbReference type="PROSITE" id="PS50923">
    <property type="entry name" value="SUSHI"/>
    <property type="match status" value="2"/>
</dbReference>
<dbReference type="CDD" id="cd00033">
    <property type="entry name" value="CCP"/>
    <property type="match status" value="2"/>
</dbReference>
<evidence type="ECO:0000256" key="3">
    <source>
        <dbReference type="ARBA" id="ARBA00023157"/>
    </source>
</evidence>
<feature type="non-terminal residue" evidence="6">
    <location>
        <position position="1"/>
    </location>
</feature>
<proteinExistence type="predicted"/>
<feature type="domain" description="Sushi" evidence="5">
    <location>
        <begin position="132"/>
        <end position="195"/>
    </location>
</feature>
<evidence type="ECO:0000256" key="2">
    <source>
        <dbReference type="ARBA" id="ARBA00022737"/>
    </source>
</evidence>
<dbReference type="InterPro" id="IPR000859">
    <property type="entry name" value="CUB_dom"/>
</dbReference>
<keyword evidence="1 4" id="KW-0768">Sushi</keyword>
<dbReference type="GO" id="GO:0090036">
    <property type="term" value="P:regulation of protein kinase C signaling"/>
    <property type="evidence" value="ECO:0007669"/>
    <property type="project" value="TreeGrafter"/>
</dbReference>
<dbReference type="CDD" id="cd00041">
    <property type="entry name" value="CUB"/>
    <property type="match status" value="1"/>
</dbReference>
<dbReference type="PANTHER" id="PTHR45656">
    <property type="entry name" value="PROTEIN CBR-CLEC-78"/>
    <property type="match status" value="1"/>
</dbReference>
<feature type="disulfide bond" evidence="4">
    <location>
        <begin position="101"/>
        <end position="128"/>
    </location>
</feature>
<reference evidence="6" key="1">
    <citation type="submission" date="2017-08" db="EMBL/GenBank/DDBJ databases">
        <title>Assembly of the North American Bullfrog Genome.</title>
        <authorList>
            <person name="Warren R.L."/>
            <person name="Vandervalk B.P."/>
            <person name="Kucuk E."/>
            <person name="Birol I."/>
            <person name="Helbing C."/>
            <person name="Pandoh P."/>
            <person name="Behsaz B."/>
            <person name="Mohamadi H."/>
            <person name="Chu J."/>
            <person name="Jackman S."/>
            <person name="Hammond S.A."/>
            <person name="Veldhoen N."/>
            <person name="Kirk H."/>
            <person name="Zhao Y."/>
            <person name="Coope R."/>
            <person name="Pleasance S."/>
            <person name="Moore R."/>
            <person name="Holt R."/>
        </authorList>
    </citation>
    <scope>NUCLEOTIDE SEQUENCE</scope>
    <source>
        <strain evidence="6">Bruno</strain>
        <tissue evidence="6">Liver</tissue>
    </source>
</reference>
<comment type="caution">
    <text evidence="4">Lacks conserved residue(s) required for the propagation of feature annotation.</text>
</comment>
<dbReference type="GO" id="GO:0060074">
    <property type="term" value="P:synapse maturation"/>
    <property type="evidence" value="ECO:0007669"/>
    <property type="project" value="TreeGrafter"/>
</dbReference>
<dbReference type="FunFam" id="2.10.70.10:FF:000009">
    <property type="entry name" value="Seizure related 6 homolog like"/>
    <property type="match status" value="1"/>
</dbReference>
<evidence type="ECO:0000313" key="6">
    <source>
        <dbReference type="EMBL" id="PIO37632.1"/>
    </source>
</evidence>
<dbReference type="GO" id="GO:0043025">
    <property type="term" value="C:neuronal cell body"/>
    <property type="evidence" value="ECO:0007669"/>
    <property type="project" value="TreeGrafter"/>
</dbReference>
<dbReference type="InterPro" id="IPR035976">
    <property type="entry name" value="Sushi/SCR/CCP_sf"/>
</dbReference>
<dbReference type="SUPFAM" id="SSF49854">
    <property type="entry name" value="Spermadhesin, CUB domain"/>
    <property type="match status" value="1"/>
</dbReference>
<protein>
    <recommendedName>
        <fullName evidence="5">Sushi domain-containing protein</fullName>
    </recommendedName>
</protein>
<dbReference type="Gene3D" id="2.60.120.290">
    <property type="entry name" value="Spermadhesin, CUB domain"/>
    <property type="match status" value="1"/>
</dbReference>
<name>A0A2G9SBX6_AQUCT</name>
<sequence>LNIRRSDALTVYDGDDLTARVLGQYMGVHQRFNLFSSANDVTIQFQSDPNDPVFSLSQGFIIHFKEVPRNDTCSALPDIQSGWKTSSHPDLIRGTVVTYQCEPGYDIIGSDILTCQWDLSWSNAPPTCEKILNCADPGEIANGIRRAFDPRLPIGSHVHYSCNEGYTLEGSEILTCYNRDTGTPKWSDRIPKCVCE</sequence>
<evidence type="ECO:0000256" key="4">
    <source>
        <dbReference type="PROSITE-ProRule" id="PRU00302"/>
    </source>
</evidence>
<dbReference type="InterPro" id="IPR051277">
    <property type="entry name" value="SEZ6_CSMD_C4BPB_Regulators"/>
</dbReference>
<dbReference type="GO" id="GO:0005783">
    <property type="term" value="C:endoplasmic reticulum"/>
    <property type="evidence" value="ECO:0007669"/>
    <property type="project" value="TreeGrafter"/>
</dbReference>
<evidence type="ECO:0000259" key="5">
    <source>
        <dbReference type="PROSITE" id="PS50923"/>
    </source>
</evidence>
<dbReference type="InterPro" id="IPR000436">
    <property type="entry name" value="Sushi_SCR_CCP_dom"/>
</dbReference>
<gene>
    <name evidence="6" type="ORF">AB205_0040840</name>
</gene>
<dbReference type="EMBL" id="KV926114">
    <property type="protein sequence ID" value="PIO37632.1"/>
    <property type="molecule type" value="Genomic_DNA"/>
</dbReference>
<dbReference type="OrthoDB" id="9935125at2759"/>
<dbReference type="PANTHER" id="PTHR45656:SF2">
    <property type="entry name" value="SEIZURE 6-LIKE PROTEIN 2"/>
    <property type="match status" value="1"/>
</dbReference>
<evidence type="ECO:0000256" key="1">
    <source>
        <dbReference type="ARBA" id="ARBA00022659"/>
    </source>
</evidence>
<keyword evidence="2" id="KW-0677">Repeat</keyword>
<feature type="domain" description="Sushi" evidence="5">
    <location>
        <begin position="71"/>
        <end position="130"/>
    </location>
</feature>
<dbReference type="Pfam" id="PF00084">
    <property type="entry name" value="Sushi"/>
    <property type="match status" value="2"/>
</dbReference>
<dbReference type="AlphaFoldDB" id="A0A2G9SBX6"/>
<dbReference type="SUPFAM" id="SSF57535">
    <property type="entry name" value="Complement control module/SCR domain"/>
    <property type="match status" value="2"/>
</dbReference>
<dbReference type="InterPro" id="IPR035914">
    <property type="entry name" value="Sperma_CUB_dom_sf"/>
</dbReference>
<dbReference type="FunFam" id="2.10.70.10:FF:000012">
    <property type="entry name" value="Seizure related 6 homolog like"/>
    <property type="match status" value="1"/>
</dbReference>